<dbReference type="InterPro" id="IPR000515">
    <property type="entry name" value="MetI-like"/>
</dbReference>
<keyword evidence="4 8" id="KW-0812">Transmembrane</keyword>
<dbReference type="InterPro" id="IPR043429">
    <property type="entry name" value="ArtM/GltK/GlnP/TcyL/YhdX-like"/>
</dbReference>
<evidence type="ECO:0000259" key="9">
    <source>
        <dbReference type="PROSITE" id="PS50928"/>
    </source>
</evidence>
<keyword evidence="3" id="KW-1003">Cell membrane</keyword>
<feature type="domain" description="ABC transmembrane type-1" evidence="9">
    <location>
        <begin position="15"/>
        <end position="202"/>
    </location>
</feature>
<protein>
    <submittedName>
        <fullName evidence="10">Amino acid ABC transporter permease</fullName>
    </submittedName>
</protein>
<keyword evidence="5" id="KW-0029">Amino-acid transport</keyword>
<dbReference type="Gene3D" id="1.10.3720.10">
    <property type="entry name" value="MetI-like"/>
    <property type="match status" value="1"/>
</dbReference>
<keyword evidence="2 8" id="KW-0813">Transport</keyword>
<feature type="transmembrane region" description="Helical" evidence="8">
    <location>
        <begin position="179"/>
        <end position="202"/>
    </location>
</feature>
<evidence type="ECO:0000256" key="5">
    <source>
        <dbReference type="ARBA" id="ARBA00022970"/>
    </source>
</evidence>
<comment type="subcellular location">
    <subcellularLocation>
        <location evidence="1 8">Cell membrane</location>
        <topology evidence="1 8">Multi-pass membrane protein</topology>
    </subcellularLocation>
</comment>
<evidence type="ECO:0000256" key="1">
    <source>
        <dbReference type="ARBA" id="ARBA00004651"/>
    </source>
</evidence>
<comment type="similarity">
    <text evidence="8">Belongs to the binding-protein-dependent transport system permease family.</text>
</comment>
<reference evidence="10 11" key="1">
    <citation type="journal article" date="2019" name="Int. J. Syst. Evol. Microbiol.">
        <title>The Global Catalogue of Microorganisms (GCM) 10K type strain sequencing project: providing services to taxonomists for standard genome sequencing and annotation.</title>
        <authorList>
            <consortium name="The Broad Institute Genomics Platform"/>
            <consortium name="The Broad Institute Genome Sequencing Center for Infectious Disease"/>
            <person name="Wu L."/>
            <person name="Ma J."/>
        </authorList>
    </citation>
    <scope>NUCLEOTIDE SEQUENCE [LARGE SCALE GENOMIC DNA]</scope>
    <source>
        <strain evidence="10 11">JCM 1405</strain>
    </source>
</reference>
<evidence type="ECO:0000256" key="4">
    <source>
        <dbReference type="ARBA" id="ARBA00022692"/>
    </source>
</evidence>
<evidence type="ECO:0000256" key="7">
    <source>
        <dbReference type="ARBA" id="ARBA00023136"/>
    </source>
</evidence>
<dbReference type="PROSITE" id="PS50928">
    <property type="entry name" value="ABC_TM1"/>
    <property type="match status" value="1"/>
</dbReference>
<evidence type="ECO:0000256" key="6">
    <source>
        <dbReference type="ARBA" id="ARBA00022989"/>
    </source>
</evidence>
<comment type="caution">
    <text evidence="10">The sequence shown here is derived from an EMBL/GenBank/DDBJ whole genome shotgun (WGS) entry which is preliminary data.</text>
</comment>
<dbReference type="RefSeq" id="WP_343769820.1">
    <property type="nucleotide sequence ID" value="NZ_BAAACF010000002.1"/>
</dbReference>
<keyword evidence="6 8" id="KW-1133">Transmembrane helix</keyword>
<feature type="transmembrane region" description="Helical" evidence="8">
    <location>
        <begin position="51"/>
        <end position="74"/>
    </location>
</feature>
<keyword evidence="11" id="KW-1185">Reference proteome</keyword>
<evidence type="ECO:0000256" key="2">
    <source>
        <dbReference type="ARBA" id="ARBA00022448"/>
    </source>
</evidence>
<dbReference type="CDD" id="cd06261">
    <property type="entry name" value="TM_PBP2"/>
    <property type="match status" value="1"/>
</dbReference>
<name>A0ABN1J270_9CLOT</name>
<dbReference type="Pfam" id="PF00528">
    <property type="entry name" value="BPD_transp_1"/>
    <property type="match status" value="1"/>
</dbReference>
<dbReference type="SUPFAM" id="SSF161098">
    <property type="entry name" value="MetI-like"/>
    <property type="match status" value="1"/>
</dbReference>
<organism evidence="10 11">
    <name type="scientific">Clostridium malenominatum</name>
    <dbReference type="NCBI Taxonomy" id="1539"/>
    <lineage>
        <taxon>Bacteria</taxon>
        <taxon>Bacillati</taxon>
        <taxon>Bacillota</taxon>
        <taxon>Clostridia</taxon>
        <taxon>Eubacteriales</taxon>
        <taxon>Clostridiaceae</taxon>
        <taxon>Clostridium</taxon>
    </lineage>
</organism>
<proteinExistence type="inferred from homology"/>
<sequence>MAKLYNTTLFIIKGSNITIKLFLIVIMLSIPLAILLSLIKVSKNRVGRVIISIYTWIFRGTPLLIQLFFIYFGVPYLGFRISRFNAAIITFTLNYAAYLTENFRGAIQSIDKGQYEASKALGMNNYYTMTRVIIPQAIRRAIPSTCNEAISLVKDTALVAIIGMEEILRAAKEIMTRDFTLLPFLIGGIVYLIIGAVIIFTFKRIEVRYSYYE</sequence>
<dbReference type="InterPro" id="IPR010065">
    <property type="entry name" value="AA_ABC_transptr_permease_3TM"/>
</dbReference>
<dbReference type="EMBL" id="BAAACF010000002">
    <property type="protein sequence ID" value="GAA0726398.1"/>
    <property type="molecule type" value="Genomic_DNA"/>
</dbReference>
<dbReference type="InterPro" id="IPR035906">
    <property type="entry name" value="MetI-like_sf"/>
</dbReference>
<evidence type="ECO:0000313" key="10">
    <source>
        <dbReference type="EMBL" id="GAA0726398.1"/>
    </source>
</evidence>
<gene>
    <name evidence="10" type="ORF">GCM10008905_22960</name>
</gene>
<evidence type="ECO:0000256" key="3">
    <source>
        <dbReference type="ARBA" id="ARBA00022475"/>
    </source>
</evidence>
<dbReference type="PANTHER" id="PTHR30614:SF0">
    <property type="entry name" value="L-CYSTINE TRANSPORT SYSTEM PERMEASE PROTEIN TCYL"/>
    <property type="match status" value="1"/>
</dbReference>
<accession>A0ABN1J270</accession>
<evidence type="ECO:0000313" key="11">
    <source>
        <dbReference type="Proteomes" id="UP001500339"/>
    </source>
</evidence>
<dbReference type="Proteomes" id="UP001500339">
    <property type="component" value="Unassembled WGS sequence"/>
</dbReference>
<evidence type="ECO:0000256" key="8">
    <source>
        <dbReference type="RuleBase" id="RU363032"/>
    </source>
</evidence>
<dbReference type="PANTHER" id="PTHR30614">
    <property type="entry name" value="MEMBRANE COMPONENT OF AMINO ACID ABC TRANSPORTER"/>
    <property type="match status" value="1"/>
</dbReference>
<keyword evidence="7 8" id="KW-0472">Membrane</keyword>
<feature type="transmembrane region" description="Helical" evidence="8">
    <location>
        <begin position="21"/>
        <end position="39"/>
    </location>
</feature>
<dbReference type="NCBIfam" id="TIGR01726">
    <property type="entry name" value="HEQRo_perm_3TM"/>
    <property type="match status" value="1"/>
</dbReference>